<evidence type="ECO:0000313" key="2">
    <source>
        <dbReference type="EMBL" id="PWY88766.1"/>
    </source>
</evidence>
<dbReference type="STRING" id="1450535.A0A317WQT4"/>
<comment type="caution">
    <text evidence="2">The sequence shown here is derived from an EMBL/GenBank/DDBJ whole genome shotgun (WGS) entry which is preliminary data.</text>
</comment>
<organism evidence="2 3">
    <name type="scientific">Aspergillus sclerotioniger CBS 115572</name>
    <dbReference type="NCBI Taxonomy" id="1450535"/>
    <lineage>
        <taxon>Eukaryota</taxon>
        <taxon>Fungi</taxon>
        <taxon>Dikarya</taxon>
        <taxon>Ascomycota</taxon>
        <taxon>Pezizomycotina</taxon>
        <taxon>Eurotiomycetes</taxon>
        <taxon>Eurotiomycetidae</taxon>
        <taxon>Eurotiales</taxon>
        <taxon>Aspergillaceae</taxon>
        <taxon>Aspergillus</taxon>
        <taxon>Aspergillus subgen. Circumdati</taxon>
    </lineage>
</organism>
<sequence length="366" mass="40112">MDDMDGMDGMDGIDDLAALSDTMVYQQVLTVFSPVIPASIRRRLPSLYCSMHRLVRSDVKSSAKAPSAGDSRNGSMRSMRLSSDNSGLKYVRPLPDIPPESPFQRPSTASSASNGRDLYASSVFEGQGYTEASSLAGSRPDDVFTPVNSKYEVDSGLRWNRIVPAIGLLQNATREAQQHQCDNRLARLLYINALGYLLDGLPADMTDDEVRTIQHNLPADVREALPAPVKTGTPAGDRHPPYPPERSYLHRLLASSIIKFFLLVQFFMPHVKVLMRIMYEYERSHQITERAITTAHSLGRGGVNLGSAILNFNEGKVGATLSNLAAWWVEGIAGGIHEGMGEGMIMMGLIRPNAEMEGASMQASQR</sequence>
<accession>A0A317WQT4</accession>
<reference evidence="2 3" key="1">
    <citation type="submission" date="2016-12" db="EMBL/GenBank/DDBJ databases">
        <title>The genomes of Aspergillus section Nigri reveals drivers in fungal speciation.</title>
        <authorList>
            <consortium name="DOE Joint Genome Institute"/>
            <person name="Vesth T.C."/>
            <person name="Nybo J."/>
            <person name="Theobald S."/>
            <person name="Brandl J."/>
            <person name="Frisvad J.C."/>
            <person name="Nielsen K.F."/>
            <person name="Lyhne E.K."/>
            <person name="Kogle M.E."/>
            <person name="Kuo A."/>
            <person name="Riley R."/>
            <person name="Clum A."/>
            <person name="Nolan M."/>
            <person name="Lipzen A."/>
            <person name="Salamov A."/>
            <person name="Henrissat B."/>
            <person name="Wiebenga A."/>
            <person name="De Vries R.P."/>
            <person name="Grigoriev I.V."/>
            <person name="Mortensen U.H."/>
            <person name="Andersen M.R."/>
            <person name="Baker S.E."/>
        </authorList>
    </citation>
    <scope>NUCLEOTIDE SEQUENCE [LARGE SCALE GENOMIC DNA]</scope>
    <source>
        <strain evidence="2 3">CBS 115572</strain>
    </source>
</reference>
<gene>
    <name evidence="2" type="ORF">BO94DRAFT_545848</name>
</gene>
<dbReference type="GeneID" id="37115406"/>
<dbReference type="AlphaFoldDB" id="A0A317WQT4"/>
<protein>
    <submittedName>
        <fullName evidence="2">Uncharacterized protein</fullName>
    </submittedName>
</protein>
<proteinExistence type="predicted"/>
<feature type="compositionally biased region" description="Polar residues" evidence="1">
    <location>
        <begin position="104"/>
        <end position="114"/>
    </location>
</feature>
<evidence type="ECO:0000256" key="1">
    <source>
        <dbReference type="SAM" id="MobiDB-lite"/>
    </source>
</evidence>
<dbReference type="Proteomes" id="UP000246702">
    <property type="component" value="Unassembled WGS sequence"/>
</dbReference>
<dbReference type="EMBL" id="MSFK01000012">
    <property type="protein sequence ID" value="PWY88766.1"/>
    <property type="molecule type" value="Genomic_DNA"/>
</dbReference>
<name>A0A317WQT4_9EURO</name>
<keyword evidence="3" id="KW-1185">Reference proteome</keyword>
<feature type="region of interest" description="Disordered" evidence="1">
    <location>
        <begin position="59"/>
        <end position="114"/>
    </location>
</feature>
<dbReference type="RefSeq" id="XP_025468128.1">
    <property type="nucleotide sequence ID" value="XM_025613263.1"/>
</dbReference>
<feature type="compositionally biased region" description="Polar residues" evidence="1">
    <location>
        <begin position="70"/>
        <end position="86"/>
    </location>
</feature>
<dbReference type="OrthoDB" id="190201at2759"/>
<evidence type="ECO:0000313" key="3">
    <source>
        <dbReference type="Proteomes" id="UP000246702"/>
    </source>
</evidence>